<gene>
    <name evidence="1" type="ORF">E5991_01980</name>
</gene>
<dbReference type="PANTHER" id="PTHR40275">
    <property type="entry name" value="SSL7038 PROTEIN"/>
    <property type="match status" value="1"/>
</dbReference>
<sequence>MLRKWDASEYLDTEEKIIAYLNEAASTGDVALMEKAIGNVAKAKGMTQIAKDAGVGRESLYTSLSGEGNPSFRTIVKVLQSLGGKLVVVPA</sequence>
<comment type="caution">
    <text evidence="1">The sequence shown here is derived from an EMBL/GenBank/DDBJ whole genome shotgun (WGS) entry which is preliminary data.</text>
</comment>
<evidence type="ECO:0000313" key="2">
    <source>
        <dbReference type="Proteomes" id="UP000306798"/>
    </source>
</evidence>
<dbReference type="NCBIfam" id="TIGR02684">
    <property type="entry name" value="dnstrm_HI1420"/>
    <property type="match status" value="1"/>
</dbReference>
<evidence type="ECO:0000313" key="1">
    <source>
        <dbReference type="EMBL" id="THG27313.1"/>
    </source>
</evidence>
<dbReference type="InterPro" id="IPR014057">
    <property type="entry name" value="HI1420"/>
</dbReference>
<dbReference type="Pfam" id="PF21716">
    <property type="entry name" value="dnstrm_HI1420"/>
    <property type="match status" value="1"/>
</dbReference>
<dbReference type="SUPFAM" id="SSF47413">
    <property type="entry name" value="lambda repressor-like DNA-binding domains"/>
    <property type="match status" value="1"/>
</dbReference>
<dbReference type="InterPro" id="IPR001387">
    <property type="entry name" value="Cro/C1-type_HTH"/>
</dbReference>
<accession>A0A4S4FBD7</accession>
<proteinExistence type="predicted"/>
<dbReference type="RefSeq" id="WP_136510944.1">
    <property type="nucleotide sequence ID" value="NZ_SSTF01000004.1"/>
</dbReference>
<dbReference type="GO" id="GO:0003677">
    <property type="term" value="F:DNA binding"/>
    <property type="evidence" value="ECO:0007669"/>
    <property type="project" value="InterPro"/>
</dbReference>
<dbReference type="EMBL" id="SSTF01000004">
    <property type="protein sequence ID" value="THG27313.1"/>
    <property type="molecule type" value="Genomic_DNA"/>
</dbReference>
<name>A0A4S4FBD7_9BIFI</name>
<dbReference type="CDD" id="cd00093">
    <property type="entry name" value="HTH_XRE"/>
    <property type="match status" value="1"/>
</dbReference>
<dbReference type="AlphaFoldDB" id="A0A4S4FBD7"/>
<dbReference type="InterPro" id="IPR010982">
    <property type="entry name" value="Lambda_DNA-bd_dom_sf"/>
</dbReference>
<organism evidence="1 2">
    <name type="scientific">Bifidobacterium pseudolongum</name>
    <dbReference type="NCBI Taxonomy" id="1694"/>
    <lineage>
        <taxon>Bacteria</taxon>
        <taxon>Bacillati</taxon>
        <taxon>Actinomycetota</taxon>
        <taxon>Actinomycetes</taxon>
        <taxon>Bifidobacteriales</taxon>
        <taxon>Bifidobacteriaceae</taxon>
        <taxon>Bifidobacterium</taxon>
    </lineage>
</organism>
<reference evidence="1 2" key="1">
    <citation type="submission" date="2019-04" db="EMBL/GenBank/DDBJ databases">
        <title>Microbes associate with the intestines of laboratory mice.</title>
        <authorList>
            <person name="Navarre W."/>
            <person name="Wong E."/>
            <person name="Huang K.C."/>
            <person name="Tropini C."/>
            <person name="Ng K."/>
            <person name="Yu B."/>
        </authorList>
    </citation>
    <scope>NUCLEOTIDE SEQUENCE [LARGE SCALE GENOMIC DNA]</scope>
    <source>
        <strain evidence="1 2">NM87_A27A</strain>
    </source>
</reference>
<protein>
    <submittedName>
        <fullName evidence="1">Putative addiction module antidote protein</fullName>
    </submittedName>
</protein>
<dbReference type="Proteomes" id="UP000306798">
    <property type="component" value="Unassembled WGS sequence"/>
</dbReference>
<dbReference type="PANTHER" id="PTHR40275:SF1">
    <property type="entry name" value="SSL7038 PROTEIN"/>
    <property type="match status" value="1"/>
</dbReference>